<feature type="transmembrane region" description="Helical" evidence="8">
    <location>
        <begin position="310"/>
        <end position="331"/>
    </location>
</feature>
<dbReference type="GO" id="GO:0051205">
    <property type="term" value="P:protein insertion into membrane"/>
    <property type="evidence" value="ECO:0000318"/>
    <property type="project" value="GO_Central"/>
</dbReference>
<keyword evidence="5 8" id="KW-0472">Membrane</keyword>
<comment type="caution">
    <text evidence="10">The sequence shown here is derived from an EMBL/GenBank/DDBJ whole genome shotgun (WGS) entry which is preliminary data.</text>
</comment>
<dbReference type="GO" id="GO:0032977">
    <property type="term" value="F:membrane insertase activity"/>
    <property type="evidence" value="ECO:0000318"/>
    <property type="project" value="GO_Central"/>
</dbReference>
<evidence type="ECO:0000256" key="5">
    <source>
        <dbReference type="ARBA" id="ARBA00023136"/>
    </source>
</evidence>
<feature type="compositionally biased region" description="Polar residues" evidence="7">
    <location>
        <begin position="442"/>
        <end position="456"/>
    </location>
</feature>
<keyword evidence="3 6" id="KW-0812">Transmembrane</keyword>
<feature type="transmembrane region" description="Helical" evidence="8">
    <location>
        <begin position="270"/>
        <end position="289"/>
    </location>
</feature>
<dbReference type="GO" id="GO:0009535">
    <property type="term" value="C:chloroplast thylakoid membrane"/>
    <property type="evidence" value="ECO:0000318"/>
    <property type="project" value="GO_Central"/>
</dbReference>
<dbReference type="InterPro" id="IPR001708">
    <property type="entry name" value="YidC/ALB3/OXA1/COX18"/>
</dbReference>
<dbReference type="PANTHER" id="PTHR12428">
    <property type="entry name" value="OXA1"/>
    <property type="match status" value="1"/>
</dbReference>
<evidence type="ECO:0000256" key="2">
    <source>
        <dbReference type="ARBA" id="ARBA00010583"/>
    </source>
</evidence>
<dbReference type="STRING" id="29655.A0A0K9PX14"/>
<evidence type="ECO:0000256" key="7">
    <source>
        <dbReference type="SAM" id="MobiDB-lite"/>
    </source>
</evidence>
<dbReference type="OMA" id="THVEREE"/>
<evidence type="ECO:0000313" key="10">
    <source>
        <dbReference type="EMBL" id="KMZ72750.1"/>
    </source>
</evidence>
<gene>
    <name evidence="10" type="ORF">ZOSMA_15G00880</name>
</gene>
<keyword evidence="11" id="KW-1185">Reference proteome</keyword>
<sequence>MASSSLSSLHFHSPFLLSPSRTSFLISRTRWNRRPLGFPRGRRLALAATLGPEDFSDLHAAREVLGRMEGWFYTLADAALTVNTSPDVSGALVEEGQNQGRDWLSGITDSMEMVLKVLKDGLSTMHVPYSYGFAIILLTILVKAATFPLTKKQVESSLAMKSLQPQVKAVQKRYAGDQERIQLETARLYKLAGVNPLAGCLPTLATIPVWIGLYRALSNVANEGLLTEGFFWIPSLSGPTTIGARQSGSGISWLFPFVDGHPPLGWPNTLAYLVLPVLLVVSQYISIQIMQPPTQGNDPNQKSTQAITQFLPLMIGYFSLSVPSGLSLYWFTNNVLSTAQQIWLQKLGGAKNPVKEITSDIQTEIKAPHSRNEIEMTALQSSNQTDSMINLKKEISTEAKSGSGVPVPGERFRQIKEQEAKRKQEREEDKIKVEAAKASYSVDDSSNVNGSHYSGTNNGGIAHSSSLGIDDSPENGHKKETMSAFPSIKDQTEQTSEND</sequence>
<feature type="domain" description="Membrane insertase YidC/Oxa/ALB C-terminal" evidence="9">
    <location>
        <begin position="131"/>
        <end position="346"/>
    </location>
</feature>
<dbReference type="PANTHER" id="PTHR12428:SF14">
    <property type="entry name" value="ALBINO3-LIKE PROTEIN 1, CHLOROPLASTIC"/>
    <property type="match status" value="1"/>
</dbReference>
<protein>
    <submittedName>
        <fullName evidence="10">Membrane protein insertase YidC</fullName>
    </submittedName>
</protein>
<organism evidence="10 11">
    <name type="scientific">Zostera marina</name>
    <name type="common">Eelgrass</name>
    <dbReference type="NCBI Taxonomy" id="29655"/>
    <lineage>
        <taxon>Eukaryota</taxon>
        <taxon>Viridiplantae</taxon>
        <taxon>Streptophyta</taxon>
        <taxon>Embryophyta</taxon>
        <taxon>Tracheophyta</taxon>
        <taxon>Spermatophyta</taxon>
        <taxon>Magnoliopsida</taxon>
        <taxon>Liliopsida</taxon>
        <taxon>Zosteraceae</taxon>
        <taxon>Zostera</taxon>
    </lineage>
</organism>
<evidence type="ECO:0000256" key="8">
    <source>
        <dbReference type="SAM" id="Phobius"/>
    </source>
</evidence>
<keyword evidence="4 8" id="KW-1133">Transmembrane helix</keyword>
<evidence type="ECO:0000256" key="4">
    <source>
        <dbReference type="ARBA" id="ARBA00022989"/>
    </source>
</evidence>
<feature type="region of interest" description="Disordered" evidence="7">
    <location>
        <begin position="417"/>
        <end position="499"/>
    </location>
</feature>
<evidence type="ECO:0000259" key="9">
    <source>
        <dbReference type="Pfam" id="PF02096"/>
    </source>
</evidence>
<evidence type="ECO:0000256" key="1">
    <source>
        <dbReference type="ARBA" id="ARBA00004141"/>
    </source>
</evidence>
<evidence type="ECO:0000313" key="11">
    <source>
        <dbReference type="Proteomes" id="UP000036987"/>
    </source>
</evidence>
<evidence type="ECO:0000256" key="6">
    <source>
        <dbReference type="RuleBase" id="RU003945"/>
    </source>
</evidence>
<dbReference type="NCBIfam" id="TIGR03592">
    <property type="entry name" value="yidC_oxa1_cterm"/>
    <property type="match status" value="1"/>
</dbReference>
<dbReference type="OrthoDB" id="2148490at2759"/>
<dbReference type="Proteomes" id="UP000036987">
    <property type="component" value="Unassembled WGS sequence"/>
</dbReference>
<comment type="subcellular location">
    <subcellularLocation>
        <location evidence="1 6">Membrane</location>
        <topology evidence="1 6">Multi-pass membrane protein</topology>
    </subcellularLocation>
</comment>
<evidence type="ECO:0000256" key="3">
    <source>
        <dbReference type="ARBA" id="ARBA00022692"/>
    </source>
</evidence>
<proteinExistence type="inferred from homology"/>
<name>A0A0K9PX14_ZOSMR</name>
<dbReference type="GO" id="GO:0010027">
    <property type="term" value="P:thylakoid membrane organization"/>
    <property type="evidence" value="ECO:0000318"/>
    <property type="project" value="GO_Central"/>
</dbReference>
<dbReference type="CDD" id="cd20070">
    <property type="entry name" value="5TM_YidC_Alb3"/>
    <property type="match status" value="1"/>
</dbReference>
<accession>A0A0K9PX14</accession>
<comment type="similarity">
    <text evidence="2">Belongs to the OXA1/ALB3/YidC (TC 2.A.9.2) family.</text>
</comment>
<dbReference type="Pfam" id="PF02096">
    <property type="entry name" value="60KD_IMP"/>
    <property type="match status" value="1"/>
</dbReference>
<dbReference type="InterPro" id="IPR047196">
    <property type="entry name" value="YidC_ALB_C"/>
</dbReference>
<feature type="transmembrane region" description="Helical" evidence="8">
    <location>
        <begin position="188"/>
        <end position="211"/>
    </location>
</feature>
<reference evidence="11" key="1">
    <citation type="journal article" date="2016" name="Nature">
        <title>The genome of the seagrass Zostera marina reveals angiosperm adaptation to the sea.</title>
        <authorList>
            <person name="Olsen J.L."/>
            <person name="Rouze P."/>
            <person name="Verhelst B."/>
            <person name="Lin Y.-C."/>
            <person name="Bayer T."/>
            <person name="Collen J."/>
            <person name="Dattolo E."/>
            <person name="De Paoli E."/>
            <person name="Dittami S."/>
            <person name="Maumus F."/>
            <person name="Michel G."/>
            <person name="Kersting A."/>
            <person name="Lauritano C."/>
            <person name="Lohaus R."/>
            <person name="Toepel M."/>
            <person name="Tonon T."/>
            <person name="Vanneste K."/>
            <person name="Amirebrahimi M."/>
            <person name="Brakel J."/>
            <person name="Bostroem C."/>
            <person name="Chovatia M."/>
            <person name="Grimwood J."/>
            <person name="Jenkins J.W."/>
            <person name="Jueterbock A."/>
            <person name="Mraz A."/>
            <person name="Stam W.T."/>
            <person name="Tice H."/>
            <person name="Bornberg-Bauer E."/>
            <person name="Green P.J."/>
            <person name="Pearson G.A."/>
            <person name="Procaccini G."/>
            <person name="Duarte C.M."/>
            <person name="Schmutz J."/>
            <person name="Reusch T.B.H."/>
            <person name="Van de Peer Y."/>
        </authorList>
    </citation>
    <scope>NUCLEOTIDE SEQUENCE [LARGE SCALE GENOMIC DNA]</scope>
    <source>
        <strain evidence="11">cv. Finnish</strain>
    </source>
</reference>
<dbReference type="EMBL" id="LFYR01000620">
    <property type="protein sequence ID" value="KMZ72750.1"/>
    <property type="molecule type" value="Genomic_DNA"/>
</dbReference>
<feature type="transmembrane region" description="Helical" evidence="8">
    <location>
        <begin position="129"/>
        <end position="150"/>
    </location>
</feature>
<dbReference type="GO" id="GO:0072598">
    <property type="term" value="P:protein localization to chloroplast"/>
    <property type="evidence" value="ECO:0000318"/>
    <property type="project" value="GO_Central"/>
</dbReference>
<comment type="similarity">
    <text evidence="6">Belongs to the OXA1/ALB3/YidC family.</text>
</comment>
<dbReference type="InterPro" id="IPR028055">
    <property type="entry name" value="YidC/Oxa/ALB_C"/>
</dbReference>
<dbReference type="AlphaFoldDB" id="A0A0K9PX14"/>
<feature type="compositionally biased region" description="Basic and acidic residues" evidence="7">
    <location>
        <begin position="417"/>
        <end position="435"/>
    </location>
</feature>